<evidence type="ECO:0000313" key="3">
    <source>
        <dbReference type="Proteomes" id="UP000297910"/>
    </source>
</evidence>
<evidence type="ECO:0000313" key="2">
    <source>
        <dbReference type="EMBL" id="TGO22912.1"/>
    </source>
</evidence>
<dbReference type="PANTHER" id="PTHR37535">
    <property type="entry name" value="FLUG DOMAIN PROTEIN"/>
    <property type="match status" value="1"/>
</dbReference>
<gene>
    <name evidence="2" type="ORF">BPAE_0150g00050</name>
</gene>
<keyword evidence="3" id="KW-1185">Reference proteome</keyword>
<feature type="compositionally biased region" description="Basic and acidic residues" evidence="1">
    <location>
        <begin position="153"/>
        <end position="165"/>
    </location>
</feature>
<accession>A0A4Z1FJF2</accession>
<protein>
    <submittedName>
        <fullName evidence="2">Uncharacterized protein</fullName>
    </submittedName>
</protein>
<dbReference type="EMBL" id="PQXI01000150">
    <property type="protein sequence ID" value="TGO22912.1"/>
    <property type="molecule type" value="Genomic_DNA"/>
</dbReference>
<name>A0A4Z1FJF2_9HELO</name>
<dbReference type="InterPro" id="IPR021842">
    <property type="entry name" value="DUF3435"/>
</dbReference>
<feature type="region of interest" description="Disordered" evidence="1">
    <location>
        <begin position="137"/>
        <end position="171"/>
    </location>
</feature>
<dbReference type="Pfam" id="PF11917">
    <property type="entry name" value="DUF3435"/>
    <property type="match status" value="1"/>
</dbReference>
<organism evidence="2 3">
    <name type="scientific">Botrytis paeoniae</name>
    <dbReference type="NCBI Taxonomy" id="278948"/>
    <lineage>
        <taxon>Eukaryota</taxon>
        <taxon>Fungi</taxon>
        <taxon>Dikarya</taxon>
        <taxon>Ascomycota</taxon>
        <taxon>Pezizomycotina</taxon>
        <taxon>Leotiomycetes</taxon>
        <taxon>Helotiales</taxon>
        <taxon>Sclerotiniaceae</taxon>
        <taxon>Botrytis</taxon>
    </lineage>
</organism>
<evidence type="ECO:0000256" key="1">
    <source>
        <dbReference type="SAM" id="MobiDB-lite"/>
    </source>
</evidence>
<reference evidence="2 3" key="1">
    <citation type="submission" date="2017-12" db="EMBL/GenBank/DDBJ databases">
        <title>Comparative genomics of Botrytis spp.</title>
        <authorList>
            <person name="Valero-Jimenez C.A."/>
            <person name="Tapia P."/>
            <person name="Veloso J."/>
            <person name="Silva-Moreno E."/>
            <person name="Staats M."/>
            <person name="Valdes J.H."/>
            <person name="Van Kan J.A.L."/>
        </authorList>
    </citation>
    <scope>NUCLEOTIDE SEQUENCE [LARGE SCALE GENOMIC DNA]</scope>
    <source>
        <strain evidence="2 3">Bp0003</strain>
    </source>
</reference>
<dbReference type="AlphaFoldDB" id="A0A4Z1FJF2"/>
<proteinExistence type="predicted"/>
<dbReference type="Proteomes" id="UP000297910">
    <property type="component" value="Unassembled WGS sequence"/>
</dbReference>
<sequence>MAFLRFICETGKIRAFSSAHQYLLQFKQFYNRANGHHMDTNDTKEVLMYLRTTLADRFNLERTTKAKPVLGADDILLLLTHHWARDTSTFPTENQRLALATIMLLSIYTGCRPAELVDASKGKAVLCGKLSRNDSTCLSNDGDSDDEDFKDSEDERSFIESKELDDPNYNQQNPWSNLNNIDYKDDIEDDEIETRRFKSLCYEDIRLWIVQNPTKGERDLLGMEVTFAHRKGVDRKPKPTTFIFHEETLPILCPIAHILAIAIRDDAIKVDGYRRAEPFFESNLQDPTKAVLVHWKPHMLKTPIFR</sequence>
<dbReference type="PANTHER" id="PTHR37535:SF4">
    <property type="entry name" value="FLUG DOMAIN-CONTAINING PROTEIN"/>
    <property type="match status" value="1"/>
</dbReference>
<comment type="caution">
    <text evidence="2">The sequence shown here is derived from an EMBL/GenBank/DDBJ whole genome shotgun (WGS) entry which is preliminary data.</text>
</comment>
<feature type="compositionally biased region" description="Acidic residues" evidence="1">
    <location>
        <begin position="142"/>
        <end position="152"/>
    </location>
</feature>